<reference evidence="1" key="1">
    <citation type="journal article" date="2014" name="Int. J. Syst. Evol. Microbiol.">
        <title>Complete genome sequence of Corynebacterium casei LMG S-19264T (=DSM 44701T), isolated from a smear-ripened cheese.</title>
        <authorList>
            <consortium name="US DOE Joint Genome Institute (JGI-PGF)"/>
            <person name="Walter F."/>
            <person name="Albersmeier A."/>
            <person name="Kalinowski J."/>
            <person name="Ruckert C."/>
        </authorList>
    </citation>
    <scope>NUCLEOTIDE SEQUENCE</scope>
    <source>
        <strain evidence="1">CGMCC 1.12987</strain>
    </source>
</reference>
<proteinExistence type="predicted"/>
<accession>A0A917D2H3</accession>
<protein>
    <submittedName>
        <fullName evidence="1">Uncharacterized protein</fullName>
    </submittedName>
</protein>
<gene>
    <name evidence="1" type="ORF">GCM10010916_26260</name>
</gene>
<evidence type="ECO:0000313" key="1">
    <source>
        <dbReference type="EMBL" id="GGG08116.1"/>
    </source>
</evidence>
<dbReference type="AlphaFoldDB" id="A0A917D2H3"/>
<sequence>MYGVDESVKVRMPAKNTNDVLADKIAYCQKLITFIKTKSGIAQVQDYGTAESPEGDGGG</sequence>
<evidence type="ECO:0000313" key="2">
    <source>
        <dbReference type="Proteomes" id="UP000644756"/>
    </source>
</evidence>
<keyword evidence="2" id="KW-1185">Reference proteome</keyword>
<reference evidence="1" key="2">
    <citation type="submission" date="2020-09" db="EMBL/GenBank/DDBJ databases">
        <authorList>
            <person name="Sun Q."/>
            <person name="Zhou Y."/>
        </authorList>
    </citation>
    <scope>NUCLEOTIDE SEQUENCE</scope>
    <source>
        <strain evidence="1">CGMCC 1.12987</strain>
    </source>
</reference>
<dbReference type="Proteomes" id="UP000644756">
    <property type="component" value="Unassembled WGS sequence"/>
</dbReference>
<dbReference type="EMBL" id="BMGR01000008">
    <property type="protein sequence ID" value="GGG08116.1"/>
    <property type="molecule type" value="Genomic_DNA"/>
</dbReference>
<comment type="caution">
    <text evidence="1">The sequence shown here is derived from an EMBL/GenBank/DDBJ whole genome shotgun (WGS) entry which is preliminary data.</text>
</comment>
<name>A0A917D2H3_9BACL</name>
<organism evidence="1 2">
    <name type="scientific">Paenibacillus abyssi</name>
    <dbReference type="NCBI Taxonomy" id="1340531"/>
    <lineage>
        <taxon>Bacteria</taxon>
        <taxon>Bacillati</taxon>
        <taxon>Bacillota</taxon>
        <taxon>Bacilli</taxon>
        <taxon>Bacillales</taxon>
        <taxon>Paenibacillaceae</taxon>
        <taxon>Paenibacillus</taxon>
    </lineage>
</organism>